<dbReference type="EMBL" id="JBJHZX010000071">
    <property type="protein sequence ID" value="MFL0198596.1"/>
    <property type="molecule type" value="Genomic_DNA"/>
</dbReference>
<gene>
    <name evidence="1" type="ORF">ACJDU8_24010</name>
</gene>
<organism evidence="1 2">
    <name type="scientific">Candidatus Clostridium eludens</name>
    <dbReference type="NCBI Taxonomy" id="3381663"/>
    <lineage>
        <taxon>Bacteria</taxon>
        <taxon>Bacillati</taxon>
        <taxon>Bacillota</taxon>
        <taxon>Clostridia</taxon>
        <taxon>Eubacteriales</taxon>
        <taxon>Clostridiaceae</taxon>
        <taxon>Clostridium</taxon>
    </lineage>
</organism>
<dbReference type="Proteomes" id="UP001623660">
    <property type="component" value="Unassembled WGS sequence"/>
</dbReference>
<keyword evidence="2" id="KW-1185">Reference proteome</keyword>
<dbReference type="RefSeq" id="WP_406794704.1">
    <property type="nucleotide sequence ID" value="NZ_JBJHZX010000071.1"/>
</dbReference>
<name>A0ABW8SS01_9CLOT</name>
<dbReference type="PANTHER" id="PTHR38460">
    <property type="entry name" value="TAUTOMERASE YOLI-RELATED"/>
    <property type="match status" value="1"/>
</dbReference>
<sequence>MSQIKVYGLKDNLNNIKGKLSEVIHSCVVDAFQMPEDKRFHRFFPLDREDFYFQKGRTERYTIIEISIFEGRTIEAKKKLIGLLFERIQKELNIMPNDIEITIFETPNHNWGIRGLPGDELSLNYNIKV</sequence>
<dbReference type="PANTHER" id="PTHR38460:SF1">
    <property type="entry name" value="TAUTOMERASE YOLI-RELATED"/>
    <property type="match status" value="1"/>
</dbReference>
<dbReference type="InterPro" id="IPR037479">
    <property type="entry name" value="Tauto_MSAD"/>
</dbReference>
<proteinExistence type="predicted"/>
<evidence type="ECO:0000313" key="2">
    <source>
        <dbReference type="Proteomes" id="UP001623660"/>
    </source>
</evidence>
<accession>A0ABW8SS01</accession>
<protein>
    <submittedName>
        <fullName evidence="1">Tautomerase family protein</fullName>
    </submittedName>
</protein>
<evidence type="ECO:0000313" key="1">
    <source>
        <dbReference type="EMBL" id="MFL0198596.1"/>
    </source>
</evidence>
<reference evidence="1 2" key="1">
    <citation type="submission" date="2024-11" db="EMBL/GenBank/DDBJ databases">
        <authorList>
            <person name="Heng Y.C."/>
            <person name="Lim A.C.H."/>
            <person name="Lee J.K.Y."/>
            <person name="Kittelmann S."/>
        </authorList>
    </citation>
    <scope>NUCLEOTIDE SEQUENCE [LARGE SCALE GENOMIC DNA]</scope>
    <source>
        <strain evidence="1 2">WILCCON 0269</strain>
    </source>
</reference>
<dbReference type="Gene3D" id="3.30.429.10">
    <property type="entry name" value="Macrophage Migration Inhibitory Factor"/>
    <property type="match status" value="1"/>
</dbReference>
<dbReference type="SUPFAM" id="SSF55331">
    <property type="entry name" value="Tautomerase/MIF"/>
    <property type="match status" value="1"/>
</dbReference>
<dbReference type="InterPro" id="IPR014347">
    <property type="entry name" value="Tautomerase/MIF_sf"/>
</dbReference>
<dbReference type="Pfam" id="PF14552">
    <property type="entry name" value="Tautomerase_2"/>
    <property type="match status" value="1"/>
</dbReference>
<comment type="caution">
    <text evidence="1">The sequence shown here is derived from an EMBL/GenBank/DDBJ whole genome shotgun (WGS) entry which is preliminary data.</text>
</comment>